<organism evidence="1 2">
    <name type="scientific">Dictyostelium purpureum</name>
    <name type="common">Slime mold</name>
    <dbReference type="NCBI Taxonomy" id="5786"/>
    <lineage>
        <taxon>Eukaryota</taxon>
        <taxon>Amoebozoa</taxon>
        <taxon>Evosea</taxon>
        <taxon>Eumycetozoa</taxon>
        <taxon>Dictyostelia</taxon>
        <taxon>Dictyosteliales</taxon>
        <taxon>Dictyosteliaceae</taxon>
        <taxon>Dictyostelium</taxon>
    </lineage>
</organism>
<dbReference type="KEGG" id="dpp:DICPUDRAFT_159971"/>
<sequence length="800" mass="93419">MVGNDNQYEQLIEEYKKLNPTSIKTPIIPNLPISSIFNKVLTFKLNNNNYQILISVTIPNIIHIYFVGLKEFNKNEYNNYKVIKIIKTKYSIRDIIIFRDKSITYLLLPLSNNSLWYINISNHIDSFIKNNINLGEKKKENQQKDINTIVLDDYPSNYIDTIDSIRYVYYIENSIPITNSSQQQQQKSKTSSLIFLLNCDSNSMFLESKSLLESKLSIIFQSKNIVCLDYSNTPNNPFKPLLFTNDNSINNNINDYQNNIVNNPILKVFNIESLKLSLEYKERKDKRQKTIQNISSPDSNCEIADYKNLKYINFYSFPNNVIYFQLNKNEIDSGYTTISLLTFDGTIHLYTLIHNKDTMDINDDEIEPSPNQQTNKKKSTKFADYLNDFQTSHQLLDLKIKEIDSNILDVNKKIIFFTKYKQLLKNQKDLVVKNNGNKFSYLFPCKTTVMVSPVFNLLRSGVNNNDFLVILRLTLLNKSTMDLGDGWNLMIRFTTNDFPFQTVNSLSYPMEKLQPNSTFSFEIPLEYKSLNRFRFVVFLSYQTNIKNNNNSKPNIGGINILVLEKQIHLFNLLNIAPPSPMSSIIQNQILNPINFGSIFKIFNFINNFNNISQSSTSLISQPITISYPLIVYEILANQTVTGQVNQKNPQHQNYQQFLNLIFNKPNNPNTNITNYNELALEFQTPYKDIVKFRIEQNEKNSFRFNFESNNSILKPLIIQSLLIQFSAPNIQDDFKISEDYIAKSLAIYKERFNKWKLLLQKHHPIPHLHNLISNQTQMNDKSFYDEINKIIQLFDSFYLF</sequence>
<dbReference type="RefSeq" id="XP_003294891.1">
    <property type="nucleotide sequence ID" value="XM_003294843.1"/>
</dbReference>
<dbReference type="VEuPathDB" id="AmoebaDB:DICPUDRAFT_159971"/>
<dbReference type="FunCoup" id="F1A5E6">
    <property type="interactions" value="398"/>
</dbReference>
<dbReference type="Proteomes" id="UP000001064">
    <property type="component" value="Unassembled WGS sequence"/>
</dbReference>
<reference evidence="2" key="1">
    <citation type="journal article" date="2011" name="Genome Biol.">
        <title>Comparative genomics of the social amoebae Dictyostelium discoideum and Dictyostelium purpureum.</title>
        <authorList>
            <consortium name="US DOE Joint Genome Institute (JGI-PGF)"/>
            <person name="Sucgang R."/>
            <person name="Kuo A."/>
            <person name="Tian X."/>
            <person name="Salerno W."/>
            <person name="Parikh A."/>
            <person name="Feasley C.L."/>
            <person name="Dalin E."/>
            <person name="Tu H."/>
            <person name="Huang E."/>
            <person name="Barry K."/>
            <person name="Lindquist E."/>
            <person name="Shapiro H."/>
            <person name="Bruce D."/>
            <person name="Schmutz J."/>
            <person name="Salamov A."/>
            <person name="Fey P."/>
            <person name="Gaudet P."/>
            <person name="Anjard C."/>
            <person name="Babu M.M."/>
            <person name="Basu S."/>
            <person name="Bushmanova Y."/>
            <person name="van der Wel H."/>
            <person name="Katoh-Kurasawa M."/>
            <person name="Dinh C."/>
            <person name="Coutinho P.M."/>
            <person name="Saito T."/>
            <person name="Elias M."/>
            <person name="Schaap P."/>
            <person name="Kay R.R."/>
            <person name="Henrissat B."/>
            <person name="Eichinger L."/>
            <person name="Rivero F."/>
            <person name="Putnam N.H."/>
            <person name="West C.M."/>
            <person name="Loomis W.F."/>
            <person name="Chisholm R.L."/>
            <person name="Shaulsky G."/>
            <person name="Strassmann J.E."/>
            <person name="Queller D.C."/>
            <person name="Kuspa A."/>
            <person name="Grigoriev I.V."/>
        </authorList>
    </citation>
    <scope>NUCLEOTIDE SEQUENCE [LARGE SCALE GENOMIC DNA]</scope>
    <source>
        <strain evidence="2">QSDP1</strain>
    </source>
</reference>
<dbReference type="OMA" id="WYINIST"/>
<name>F1A5E6_DICPU</name>
<evidence type="ECO:0000313" key="1">
    <source>
        <dbReference type="EMBL" id="EGC28584.1"/>
    </source>
</evidence>
<dbReference type="AlphaFoldDB" id="F1A5E6"/>
<proteinExistence type="predicted"/>
<gene>
    <name evidence="1" type="ORF">DICPUDRAFT_159971</name>
</gene>
<dbReference type="GeneID" id="10510691"/>
<dbReference type="eggNOG" id="ENOG502RSUC">
    <property type="taxonomic scope" value="Eukaryota"/>
</dbReference>
<protein>
    <submittedName>
        <fullName evidence="1">Uncharacterized protein</fullName>
    </submittedName>
</protein>
<dbReference type="InParanoid" id="F1A5E6"/>
<dbReference type="STRING" id="5786.F1A5E6"/>
<dbReference type="EMBL" id="GL871592">
    <property type="protein sequence ID" value="EGC28584.1"/>
    <property type="molecule type" value="Genomic_DNA"/>
</dbReference>
<accession>F1A5E6</accession>
<keyword evidence="2" id="KW-1185">Reference proteome</keyword>
<dbReference type="OrthoDB" id="10642664at2759"/>
<evidence type="ECO:0000313" key="2">
    <source>
        <dbReference type="Proteomes" id="UP000001064"/>
    </source>
</evidence>